<feature type="coiled-coil region" evidence="1">
    <location>
        <begin position="385"/>
        <end position="464"/>
    </location>
</feature>
<evidence type="ECO:0000256" key="2">
    <source>
        <dbReference type="SAM" id="Phobius"/>
    </source>
</evidence>
<evidence type="ECO:0000313" key="3">
    <source>
        <dbReference type="EMBL" id="EKN24264.1"/>
    </source>
</evidence>
<dbReference type="AlphaFoldDB" id="A0AAD2TNS1"/>
<keyword evidence="2" id="KW-1133">Transmembrane helix</keyword>
<dbReference type="PANTHER" id="PTHR10098">
    <property type="entry name" value="RAPSYN-RELATED"/>
    <property type="match status" value="1"/>
</dbReference>
<dbReference type="EMBL" id="AGZN01000028">
    <property type="protein sequence ID" value="EKN24264.1"/>
    <property type="molecule type" value="Genomic_DNA"/>
</dbReference>
<organism evidence="3 4">
    <name type="scientific">Parabacteroides distasonis CL09T03C24</name>
    <dbReference type="NCBI Taxonomy" id="999417"/>
    <lineage>
        <taxon>Bacteria</taxon>
        <taxon>Pseudomonadati</taxon>
        <taxon>Bacteroidota</taxon>
        <taxon>Bacteroidia</taxon>
        <taxon>Bacteroidales</taxon>
        <taxon>Tannerellaceae</taxon>
        <taxon>Parabacteroides</taxon>
    </lineage>
</organism>
<sequence length="576" mass="67848">MKNNLYVFFLFFITGLMSCSHHSGLYEHAEKIMSQHPDSVLTLLSTIQDVNDLSEKDRAMYYLLLTEAEDKTYKKHESDSLIAIATEYFDKTDDVKRKAKAWYYRGRVVDDLKDAPRAQDYYLKALQNEMEITDYAFLGRLYNSIGMLYTYQEVYEKAVFYQKKSLRSFELLKDSIGQSFVLRDLGRNFTALSENDSAIFYYERALIIGDKSSKPSIYKELGNLFMNKGDYSKAYECLKSTLCFPLKKTVLDPVNLAFGKLYQKTNKIDSAYYYLNICVASPRLQTRAGAYYFLAELEKDRKHWEEYAKNQIQYEVLRDSMNMIKQTESIRKMERLYDYHQTEAKLLQAKISLEQMKLDNLYMWLLVIASLLLVVFVFVFANIQLKKKRIRLQEHKEKLVALKKKREEDQTRIEENENKIADLEAQLQRSCEAHGEREKELIALRKLKLEAENKSLECVKTENLLLIEKFCVSDIYYRFHVKEEWRPKPEDWKELFKCLDETYDNFTHRLVGVAPKLTTTELRVSCLVKANVPPVTIAMLIVTTPTNVSMIRKRLYEKIHSETGSSEKFDKFIREF</sequence>
<keyword evidence="2" id="KW-0472">Membrane</keyword>
<dbReference type="Gene3D" id="1.25.40.10">
    <property type="entry name" value="Tetratricopeptide repeat domain"/>
    <property type="match status" value="1"/>
</dbReference>
<gene>
    <name evidence="3" type="ORF">HMPREF1059_02743</name>
</gene>
<protein>
    <recommendedName>
        <fullName evidence="5">Tetratricopeptide repeat protein</fullName>
    </recommendedName>
</protein>
<keyword evidence="1" id="KW-0175">Coiled coil</keyword>
<dbReference type="Proteomes" id="UP000006262">
    <property type="component" value="Unassembled WGS sequence"/>
</dbReference>
<evidence type="ECO:0000313" key="4">
    <source>
        <dbReference type="Proteomes" id="UP000006262"/>
    </source>
</evidence>
<proteinExistence type="predicted"/>
<name>A0AAD2TNS1_PARDI</name>
<dbReference type="SMART" id="SM00028">
    <property type="entry name" value="TPR"/>
    <property type="match status" value="4"/>
</dbReference>
<dbReference type="SUPFAM" id="SSF48452">
    <property type="entry name" value="TPR-like"/>
    <property type="match status" value="1"/>
</dbReference>
<feature type="transmembrane region" description="Helical" evidence="2">
    <location>
        <begin position="361"/>
        <end position="383"/>
    </location>
</feature>
<dbReference type="RefSeq" id="WP_005866641.1">
    <property type="nucleotide sequence ID" value="NZ_JH976489.1"/>
</dbReference>
<accession>A0AAD2TNS1</accession>
<keyword evidence="2" id="KW-0812">Transmembrane</keyword>
<reference evidence="3 4" key="1">
    <citation type="submission" date="2012-02" db="EMBL/GenBank/DDBJ databases">
        <title>The Genome Sequence of Parabacteroides distasonis CL09T03C24.</title>
        <authorList>
            <consortium name="The Broad Institute Genome Sequencing Platform"/>
            <person name="Earl A."/>
            <person name="Ward D."/>
            <person name="Feldgarden M."/>
            <person name="Gevers D."/>
            <person name="Zitomersky N.L."/>
            <person name="Coyne M.J."/>
            <person name="Comstock L.E."/>
            <person name="Young S.K."/>
            <person name="Zeng Q."/>
            <person name="Gargeya S."/>
            <person name="Fitzgerald M."/>
            <person name="Haas B."/>
            <person name="Abouelleil A."/>
            <person name="Alvarado L."/>
            <person name="Arachchi H.M."/>
            <person name="Berlin A."/>
            <person name="Chapman S.B."/>
            <person name="Gearin G."/>
            <person name="Goldberg J."/>
            <person name="Griggs A."/>
            <person name="Gujja S."/>
            <person name="Hansen M."/>
            <person name="Heiman D."/>
            <person name="Howarth C."/>
            <person name="Larimer J."/>
            <person name="Lui A."/>
            <person name="MacDonald P.J.P."/>
            <person name="McCowen C."/>
            <person name="Montmayeur A."/>
            <person name="Murphy C."/>
            <person name="Neiman D."/>
            <person name="Pearson M."/>
            <person name="Priest M."/>
            <person name="Roberts A."/>
            <person name="Saif S."/>
            <person name="Shea T."/>
            <person name="Sisk P."/>
            <person name="Stolte C."/>
            <person name="Sykes S."/>
            <person name="Wortman J."/>
            <person name="Nusbaum C."/>
            <person name="Birren B."/>
        </authorList>
    </citation>
    <scope>NUCLEOTIDE SEQUENCE [LARGE SCALE GENOMIC DNA]</scope>
    <source>
        <strain evidence="3 4">CL09T03C24</strain>
    </source>
</reference>
<dbReference type="PROSITE" id="PS51257">
    <property type="entry name" value="PROKAR_LIPOPROTEIN"/>
    <property type="match status" value="1"/>
</dbReference>
<evidence type="ECO:0008006" key="5">
    <source>
        <dbReference type="Google" id="ProtNLM"/>
    </source>
</evidence>
<dbReference type="InterPro" id="IPR011990">
    <property type="entry name" value="TPR-like_helical_dom_sf"/>
</dbReference>
<dbReference type="InterPro" id="IPR019734">
    <property type="entry name" value="TPR_rpt"/>
</dbReference>
<comment type="caution">
    <text evidence="3">The sequence shown here is derived from an EMBL/GenBank/DDBJ whole genome shotgun (WGS) entry which is preliminary data.</text>
</comment>
<evidence type="ECO:0000256" key="1">
    <source>
        <dbReference type="SAM" id="Coils"/>
    </source>
</evidence>